<feature type="region of interest" description="Disordered" evidence="2">
    <location>
        <begin position="103"/>
        <end position="144"/>
    </location>
</feature>
<feature type="compositionally biased region" description="Low complexity" evidence="2">
    <location>
        <begin position="103"/>
        <end position="122"/>
    </location>
</feature>
<dbReference type="Proteomes" id="UP000198982">
    <property type="component" value="Unassembled WGS sequence"/>
</dbReference>
<accession>A0A1H4VG75</accession>
<dbReference type="EMBL" id="FNTJ01000002">
    <property type="protein sequence ID" value="SEC79997.1"/>
    <property type="molecule type" value="Genomic_DNA"/>
</dbReference>
<protein>
    <submittedName>
        <fullName evidence="3">Uncharacterized protein</fullName>
    </submittedName>
</protein>
<dbReference type="RefSeq" id="WP_092318456.1">
    <property type="nucleotide sequence ID" value="NZ_FNTJ01000002.1"/>
</dbReference>
<reference evidence="4" key="1">
    <citation type="submission" date="2016-10" db="EMBL/GenBank/DDBJ databases">
        <authorList>
            <person name="Varghese N."/>
            <person name="Submissions S."/>
        </authorList>
    </citation>
    <scope>NUCLEOTIDE SEQUENCE [LARGE SCALE GENOMIC DNA]</scope>
    <source>
        <strain evidence="4">DSM 9751</strain>
    </source>
</reference>
<organism evidence="3 4">
    <name type="scientific">Pseudomonas saponiphila</name>
    <dbReference type="NCBI Taxonomy" id="556534"/>
    <lineage>
        <taxon>Bacteria</taxon>
        <taxon>Pseudomonadati</taxon>
        <taxon>Pseudomonadota</taxon>
        <taxon>Gammaproteobacteria</taxon>
        <taxon>Pseudomonadales</taxon>
        <taxon>Pseudomonadaceae</taxon>
        <taxon>Pseudomonas</taxon>
    </lineage>
</organism>
<evidence type="ECO:0000313" key="3">
    <source>
        <dbReference type="EMBL" id="SEC79997.1"/>
    </source>
</evidence>
<keyword evidence="4" id="KW-1185">Reference proteome</keyword>
<dbReference type="AlphaFoldDB" id="A0A1H4VG75"/>
<proteinExistence type="predicted"/>
<gene>
    <name evidence="3" type="ORF">SAMN05216178_4922</name>
</gene>
<evidence type="ECO:0000256" key="1">
    <source>
        <dbReference type="SAM" id="Coils"/>
    </source>
</evidence>
<evidence type="ECO:0000313" key="4">
    <source>
        <dbReference type="Proteomes" id="UP000198982"/>
    </source>
</evidence>
<name>A0A1H4VG75_9PSED</name>
<keyword evidence="1" id="KW-0175">Coiled coil</keyword>
<feature type="coiled-coil region" evidence="1">
    <location>
        <begin position="152"/>
        <end position="179"/>
    </location>
</feature>
<sequence>MANEEQTPMATILLFAERYLKRPLTQVERQVLEAFVQDKPLDMSKSAQQSVDQARQRAAELIQADEQRTRNIIEQLSGFGVGRADPQARELVLRQLLAAAESQAAASTSAPTGASEPAAPSSDQTGGAVSAPDPTPSLAPADDPALKAMISAQVQQEVKAAVEARMAELSQKVEDTLKQVLAAAGQ</sequence>
<evidence type="ECO:0000256" key="2">
    <source>
        <dbReference type="SAM" id="MobiDB-lite"/>
    </source>
</evidence>